<name>A0A4U2Z5E7_9BACT</name>
<keyword evidence="4 7" id="KW-0808">Transferase</keyword>
<gene>
    <name evidence="7" type="ORF">FCU45_08620</name>
</gene>
<keyword evidence="3" id="KW-0997">Cell inner membrane</keyword>
<dbReference type="OrthoDB" id="9803456at2"/>
<dbReference type="RefSeq" id="WP_137014323.1">
    <property type="nucleotide sequence ID" value="NZ_SZPX01000006.1"/>
</dbReference>
<dbReference type="PANTHER" id="PTHR30606:SF9">
    <property type="entry name" value="LIPID A BIOSYNTHESIS LAUROYLTRANSFERASE"/>
    <property type="match status" value="1"/>
</dbReference>
<accession>A0A4U2Z5E7</accession>
<dbReference type="GO" id="GO:0005886">
    <property type="term" value="C:plasma membrane"/>
    <property type="evidence" value="ECO:0007669"/>
    <property type="project" value="UniProtKB-SubCell"/>
</dbReference>
<dbReference type="GO" id="GO:0009247">
    <property type="term" value="P:glycolipid biosynthetic process"/>
    <property type="evidence" value="ECO:0007669"/>
    <property type="project" value="UniProtKB-ARBA"/>
</dbReference>
<keyword evidence="2" id="KW-1003">Cell membrane</keyword>
<protein>
    <submittedName>
        <fullName evidence="7">Lipid A biosynthesis acyltransferase</fullName>
    </submittedName>
</protein>
<evidence type="ECO:0000313" key="7">
    <source>
        <dbReference type="EMBL" id="TKI69015.1"/>
    </source>
</evidence>
<evidence type="ECO:0000256" key="6">
    <source>
        <dbReference type="ARBA" id="ARBA00023315"/>
    </source>
</evidence>
<reference evidence="7 8" key="1">
    <citation type="submission" date="2019-04" db="EMBL/GenBank/DDBJ databases">
        <title>Sulfurimonas crateris sp. nov. a facultative anaerobic sulfur-oxidizing chemolithautotrophic bacterium isolated from a terrestrial mud vulcano.</title>
        <authorList>
            <person name="Ratnikova N.M."/>
            <person name="Slobodkin A.I."/>
            <person name="Merkel A.Y."/>
            <person name="Novikov A."/>
            <person name="Bonch-Osmolovskaya E.A."/>
            <person name="Slobodkina G.B."/>
        </authorList>
    </citation>
    <scope>NUCLEOTIDE SEQUENCE [LARGE SCALE GENOMIC DNA]</scope>
    <source>
        <strain evidence="7 8">SN118</strain>
    </source>
</reference>
<evidence type="ECO:0000313" key="8">
    <source>
        <dbReference type="Proteomes" id="UP000309561"/>
    </source>
</evidence>
<evidence type="ECO:0000256" key="1">
    <source>
        <dbReference type="ARBA" id="ARBA00004533"/>
    </source>
</evidence>
<dbReference type="PANTHER" id="PTHR30606">
    <property type="entry name" value="LIPID A BIOSYNTHESIS LAUROYL ACYLTRANSFERASE"/>
    <property type="match status" value="1"/>
</dbReference>
<proteinExistence type="predicted"/>
<dbReference type="InterPro" id="IPR004960">
    <property type="entry name" value="LipA_acyltrans"/>
</dbReference>
<dbReference type="CDD" id="cd07984">
    <property type="entry name" value="LPLAT_LABLAT-like"/>
    <property type="match status" value="1"/>
</dbReference>
<keyword evidence="6 7" id="KW-0012">Acyltransferase</keyword>
<dbReference type="GO" id="GO:0016746">
    <property type="term" value="F:acyltransferase activity"/>
    <property type="evidence" value="ECO:0007669"/>
    <property type="project" value="UniProtKB-KW"/>
</dbReference>
<evidence type="ECO:0000256" key="2">
    <source>
        <dbReference type="ARBA" id="ARBA00022475"/>
    </source>
</evidence>
<keyword evidence="5" id="KW-0472">Membrane</keyword>
<organism evidence="7 8">
    <name type="scientific">Sulfurimonas crateris</name>
    <dbReference type="NCBI Taxonomy" id="2574727"/>
    <lineage>
        <taxon>Bacteria</taxon>
        <taxon>Pseudomonadati</taxon>
        <taxon>Campylobacterota</taxon>
        <taxon>Epsilonproteobacteria</taxon>
        <taxon>Campylobacterales</taxon>
        <taxon>Sulfurimonadaceae</taxon>
        <taxon>Sulfurimonas</taxon>
    </lineage>
</organism>
<dbReference type="NCBIfam" id="NF006270">
    <property type="entry name" value="PRK08419.1"/>
    <property type="match status" value="1"/>
</dbReference>
<comment type="caution">
    <text evidence="7">The sequence shown here is derived from an EMBL/GenBank/DDBJ whole genome shotgun (WGS) entry which is preliminary data.</text>
</comment>
<evidence type="ECO:0000256" key="3">
    <source>
        <dbReference type="ARBA" id="ARBA00022519"/>
    </source>
</evidence>
<keyword evidence="8" id="KW-1185">Reference proteome</keyword>
<comment type="subcellular location">
    <subcellularLocation>
        <location evidence="1">Cell inner membrane</location>
    </subcellularLocation>
</comment>
<sequence>MGFKIFLMLENFLMLLPKYVRKNFFIFLATISYYLSSRYRKVGFTNLDFIFGERLTQNEKKEIVKYSFRNLLLNFLHLMEIRHMSKEDLAGKVTIRNMEAVEKAHNEGRAVIYVTPHYCAWELGGASIGAFAEPIAAVYKKMKNQEYQKWTLESRERFSNSSLEKSNVVRPLIKLIKNRGASGILIDTGINKKDGLKVEFMGKFVHQTSTPAYLARKFNAAIIPVIMTTDDEENYTLKFFDEIEVQKSEDEQADILKATQLQADWLTKLITNEPKFWFWIHRRFKSDYPEIYKKS</sequence>
<dbReference type="Proteomes" id="UP000309561">
    <property type="component" value="Unassembled WGS sequence"/>
</dbReference>
<evidence type="ECO:0000256" key="4">
    <source>
        <dbReference type="ARBA" id="ARBA00022679"/>
    </source>
</evidence>
<dbReference type="Pfam" id="PF03279">
    <property type="entry name" value="Lip_A_acyltrans"/>
    <property type="match status" value="1"/>
</dbReference>
<dbReference type="AlphaFoldDB" id="A0A4U2Z5E7"/>
<dbReference type="EMBL" id="SZPX01000006">
    <property type="protein sequence ID" value="TKI69015.1"/>
    <property type="molecule type" value="Genomic_DNA"/>
</dbReference>
<evidence type="ECO:0000256" key="5">
    <source>
        <dbReference type="ARBA" id="ARBA00023136"/>
    </source>
</evidence>